<name>A0A9P8TPF9_WICPI</name>
<feature type="chain" id="PRO_5040177059" evidence="1">
    <location>
        <begin position="20"/>
        <end position="354"/>
    </location>
</feature>
<keyword evidence="1" id="KW-0732">Signal</keyword>
<proteinExistence type="predicted"/>
<organism evidence="2 3">
    <name type="scientific">Wickerhamomyces pijperi</name>
    <name type="common">Yeast</name>
    <name type="synonym">Pichia pijperi</name>
    <dbReference type="NCBI Taxonomy" id="599730"/>
    <lineage>
        <taxon>Eukaryota</taxon>
        <taxon>Fungi</taxon>
        <taxon>Dikarya</taxon>
        <taxon>Ascomycota</taxon>
        <taxon>Saccharomycotina</taxon>
        <taxon>Saccharomycetes</taxon>
        <taxon>Phaffomycetales</taxon>
        <taxon>Wickerhamomycetaceae</taxon>
        <taxon>Wickerhamomyces</taxon>
    </lineage>
</organism>
<accession>A0A9P8TPF9</accession>
<feature type="signal peptide" evidence="1">
    <location>
        <begin position="1"/>
        <end position="19"/>
    </location>
</feature>
<reference evidence="2" key="2">
    <citation type="submission" date="2021-01" db="EMBL/GenBank/DDBJ databases">
        <authorList>
            <person name="Schikora-Tamarit M.A."/>
        </authorList>
    </citation>
    <scope>NUCLEOTIDE SEQUENCE</scope>
    <source>
        <strain evidence="2">CBS2887</strain>
    </source>
</reference>
<comment type="caution">
    <text evidence="2">The sequence shown here is derived from an EMBL/GenBank/DDBJ whole genome shotgun (WGS) entry which is preliminary data.</text>
</comment>
<evidence type="ECO:0000256" key="1">
    <source>
        <dbReference type="SAM" id="SignalP"/>
    </source>
</evidence>
<sequence>MNLLSTIFSILCVTHLALAAPGSHNILSSSKTKPTDFPAVFYQEGPLKQDDKLSFITETVSNLTPEEEQLGIQQFQEYVKLNSDMFDENITSPEAQYWVDNTNNSAILKSEQQLKAEGFASPLGLFQPFESNFFTRYETLLSKIFTIAKGAKKDQTFTLMKPADLATFETNANINISSQNSHSIGSATSPVTTQDSATDLMWLFNTSKLRRGLYVKHNEGWFYNIEKLFKDQLISGKIESFDKLIQSKFRGMYSDKHRFTMPFFDERTSKYYKVSNSFKRILGGYLSWFGLTYAYEIERKISFASTMNYKFNWRYYPLGPNDGVIYMTMFIEYNMFFPCHVRCKVENLGLDPDY</sequence>
<keyword evidence="3" id="KW-1185">Reference proteome</keyword>
<dbReference type="Proteomes" id="UP000774326">
    <property type="component" value="Unassembled WGS sequence"/>
</dbReference>
<evidence type="ECO:0000313" key="3">
    <source>
        <dbReference type="Proteomes" id="UP000774326"/>
    </source>
</evidence>
<dbReference type="AlphaFoldDB" id="A0A9P8TPF9"/>
<protein>
    <submittedName>
        <fullName evidence="2">Uncharacterized protein</fullName>
    </submittedName>
</protein>
<dbReference type="EMBL" id="JAEUBG010000981">
    <property type="protein sequence ID" value="KAH3687123.1"/>
    <property type="molecule type" value="Genomic_DNA"/>
</dbReference>
<gene>
    <name evidence="2" type="ORF">WICPIJ_001904</name>
</gene>
<reference evidence="2" key="1">
    <citation type="journal article" date="2021" name="Open Biol.">
        <title>Shared evolutionary footprints suggest mitochondrial oxidative damage underlies multiple complex I losses in fungi.</title>
        <authorList>
            <person name="Schikora-Tamarit M.A."/>
            <person name="Marcet-Houben M."/>
            <person name="Nosek J."/>
            <person name="Gabaldon T."/>
        </authorList>
    </citation>
    <scope>NUCLEOTIDE SEQUENCE</scope>
    <source>
        <strain evidence="2">CBS2887</strain>
    </source>
</reference>
<evidence type="ECO:0000313" key="2">
    <source>
        <dbReference type="EMBL" id="KAH3687123.1"/>
    </source>
</evidence>